<name>A0ABD5LTL4_PROMI</name>
<dbReference type="Gene3D" id="3.30.559.10">
    <property type="entry name" value="Chloramphenicol acetyltransferase-like domain"/>
    <property type="match status" value="1"/>
</dbReference>
<feature type="domain" description="Condensation" evidence="1">
    <location>
        <begin position="25"/>
        <end position="222"/>
    </location>
</feature>
<evidence type="ECO:0000313" key="2">
    <source>
        <dbReference type="EMBL" id="MEY2344666.1"/>
    </source>
</evidence>
<accession>A0ABD5LTL4</accession>
<reference evidence="2" key="1">
    <citation type="submission" date="2021-05" db="EMBL/GenBank/DDBJ databases">
        <title>First report of NDM-5 and VEB-6 producing Proteus mirabilis isolated from blood of a sepsis patient in Kolkata, India.</title>
        <authorList>
            <person name="Halder G."/>
            <person name="Chaudhuri B."/>
            <person name="Dutta S."/>
        </authorList>
    </citation>
    <scope>NUCLEOTIDE SEQUENCE [LARGE SCALE GENOMIC DNA]</scope>
    <source>
        <strain evidence="2">7049</strain>
    </source>
</reference>
<dbReference type="InterPro" id="IPR001242">
    <property type="entry name" value="Condensation_dom"/>
</dbReference>
<dbReference type="SUPFAM" id="SSF52777">
    <property type="entry name" value="CoA-dependent acyltransferases"/>
    <property type="match status" value="1"/>
</dbReference>
<sequence>MQHAYFVGRLNKQTLGGVACQIYQEFDGTPKFTPESLEKALVLLSKRHPMLNIVFHQQGTQFWSPNPNRKYVTYHDFSKLPKDEYEKNFLQLREKLSHQVLNVESGQLIDFHMISLPNNRYRLCTNIDMLIADGTSYSLLFTELCLLLSGEILPQLDEHYDFYHYLQDKKQYENKESAYQYWKNKIPNLPDSPLLPLYMDPEKINKIKIKRLSWTFSSKEWKTLVIWLKKIILHLPLH</sequence>
<dbReference type="AlphaFoldDB" id="A0ABD5LTL4"/>
<dbReference type="EMBL" id="JADQCH020000002">
    <property type="protein sequence ID" value="MEY2344666.1"/>
    <property type="molecule type" value="Genomic_DNA"/>
</dbReference>
<proteinExistence type="predicted"/>
<dbReference type="Pfam" id="PF00668">
    <property type="entry name" value="Condensation"/>
    <property type="match status" value="1"/>
</dbReference>
<comment type="caution">
    <text evidence="2">The sequence shown here is derived from an EMBL/GenBank/DDBJ whole genome shotgun (WGS) entry which is preliminary data.</text>
</comment>
<evidence type="ECO:0000259" key="1">
    <source>
        <dbReference type="Pfam" id="PF00668"/>
    </source>
</evidence>
<gene>
    <name evidence="2" type="ORF">I3679_013835</name>
</gene>
<dbReference type="InterPro" id="IPR023213">
    <property type="entry name" value="CAT-like_dom_sf"/>
</dbReference>
<protein>
    <submittedName>
        <fullName evidence="2">Condensation domain-containing protein</fullName>
    </submittedName>
</protein>
<organism evidence="2">
    <name type="scientific">Proteus mirabilis</name>
    <dbReference type="NCBI Taxonomy" id="584"/>
    <lineage>
        <taxon>Bacteria</taxon>
        <taxon>Pseudomonadati</taxon>
        <taxon>Pseudomonadota</taxon>
        <taxon>Gammaproteobacteria</taxon>
        <taxon>Enterobacterales</taxon>
        <taxon>Morganellaceae</taxon>
        <taxon>Proteus</taxon>
    </lineage>
</organism>